<keyword evidence="3" id="KW-1185">Reference proteome</keyword>
<evidence type="ECO:0000256" key="1">
    <source>
        <dbReference type="SAM" id="SignalP"/>
    </source>
</evidence>
<comment type="caution">
    <text evidence="2">The sequence shown here is derived from an EMBL/GenBank/DDBJ whole genome shotgun (WGS) entry which is preliminary data.</text>
</comment>
<reference evidence="2 3" key="1">
    <citation type="submission" date="2019-05" db="EMBL/GenBank/DDBJ databases">
        <title>Emergence of the Ug99 lineage of the wheat stem rust pathogen through somatic hybridization.</title>
        <authorList>
            <person name="Li F."/>
            <person name="Upadhyaya N.M."/>
            <person name="Sperschneider J."/>
            <person name="Matny O."/>
            <person name="Nguyen-Phuc H."/>
            <person name="Mago R."/>
            <person name="Raley C."/>
            <person name="Miller M.E."/>
            <person name="Silverstein K.A.T."/>
            <person name="Henningsen E."/>
            <person name="Hirsch C.D."/>
            <person name="Visser B."/>
            <person name="Pretorius Z.A."/>
            <person name="Steffenson B.J."/>
            <person name="Schwessinger B."/>
            <person name="Dodds P.N."/>
            <person name="Figueroa M."/>
        </authorList>
    </citation>
    <scope>NUCLEOTIDE SEQUENCE [LARGE SCALE GENOMIC DNA]</scope>
    <source>
        <strain evidence="2">21-0</strain>
    </source>
</reference>
<sequence length="106" mass="11819">MYLNPILITAFICILLLGLVKAPKDPAPPLTCPKCNIQHNPPRSIHAVINLETREINKPQEFDCWKAGCVGKVMCRLYHCTACKSDVLVPLQGCTFHQGVPDCLYK</sequence>
<organism evidence="2 3">
    <name type="scientific">Puccinia graminis f. sp. tritici</name>
    <dbReference type="NCBI Taxonomy" id="56615"/>
    <lineage>
        <taxon>Eukaryota</taxon>
        <taxon>Fungi</taxon>
        <taxon>Dikarya</taxon>
        <taxon>Basidiomycota</taxon>
        <taxon>Pucciniomycotina</taxon>
        <taxon>Pucciniomycetes</taxon>
        <taxon>Pucciniales</taxon>
        <taxon>Pucciniaceae</taxon>
        <taxon>Puccinia</taxon>
    </lineage>
</organism>
<proteinExistence type="predicted"/>
<gene>
    <name evidence="2" type="ORF">PGT21_015611</name>
</gene>
<dbReference type="EMBL" id="VSWC01000157">
    <property type="protein sequence ID" value="KAA1074682.1"/>
    <property type="molecule type" value="Genomic_DNA"/>
</dbReference>
<protein>
    <submittedName>
        <fullName evidence="2">Uncharacterized protein</fullName>
    </submittedName>
</protein>
<accession>A0A5B0MDD5</accession>
<feature type="signal peptide" evidence="1">
    <location>
        <begin position="1"/>
        <end position="22"/>
    </location>
</feature>
<dbReference type="Proteomes" id="UP000324748">
    <property type="component" value="Unassembled WGS sequence"/>
</dbReference>
<name>A0A5B0MDD5_PUCGR</name>
<feature type="chain" id="PRO_5022922365" evidence="1">
    <location>
        <begin position="23"/>
        <end position="106"/>
    </location>
</feature>
<keyword evidence="1" id="KW-0732">Signal</keyword>
<evidence type="ECO:0000313" key="3">
    <source>
        <dbReference type="Proteomes" id="UP000324748"/>
    </source>
</evidence>
<dbReference type="AlphaFoldDB" id="A0A5B0MDD5"/>
<evidence type="ECO:0000313" key="2">
    <source>
        <dbReference type="EMBL" id="KAA1074682.1"/>
    </source>
</evidence>